<sequence length="541" mass="59735">MHMMTLGRQSSTGRQVQTLFRETYIGWTLRSLGVTHIFSYSDEECQGIPEKDYIPADSDQDSDSTKAENPFLVRFVPEYDLGNPRHWPLGVKIIVTAIINLVTVACYMGASLWSASTEGFKEALGISTTVANSGTSLYLFGLAIGGMLFSPICELPQVGKTHVYIPALTAYLLCLLPILLSDSIVVILVFRFITGFLASPTVSLGGASVADVWEARNLGPPMIIYDGATAFATFIGPVMGNWAAQLAPGESYRWPMWINFWFSAIALIACFFFLPETSPSTILHWRASRIRMKTGDDRYHTKGEVGVAKRTTGAWMERLFVKPITLNFKEPIVLVLNSYLALVYALLFAALESFRIVYVDIYGFTPGQEGLTFIAPFVGFVLSQAIYFAWYQKYQEPEFEQGTMKPERRLLPAFCAAFTIPIGLFWFGWSAQAKVHPAMPIIGGAFLGPSTLCLFAATLNYLPDAYPEVASTVLAGSNFTRCALAGIFPFFITPLYKAIGPGWASSIWALVGVIFMPAPFVIYRSGAWLRAKSPNATKDFV</sequence>
<dbReference type="InterPro" id="IPR036259">
    <property type="entry name" value="MFS_trans_sf"/>
</dbReference>
<reference evidence="6 7" key="1">
    <citation type="journal article" date="2020" name="Microbiol. Resour. Announc.">
        <title>Draft Genome Sequence of a Cladosporium Species Isolated from the Mesophotic Ascidian Didemnum maculosum.</title>
        <authorList>
            <person name="Gioti A."/>
            <person name="Siaperas R."/>
            <person name="Nikolaivits E."/>
            <person name="Le Goff G."/>
            <person name="Ouazzani J."/>
            <person name="Kotoulas G."/>
            <person name="Topakas E."/>
        </authorList>
    </citation>
    <scope>NUCLEOTIDE SEQUENCE [LARGE SCALE GENOMIC DNA]</scope>
    <source>
        <strain evidence="6 7">TM138-S3</strain>
    </source>
</reference>
<dbReference type="PANTHER" id="PTHR23502">
    <property type="entry name" value="MAJOR FACILITATOR SUPERFAMILY"/>
    <property type="match status" value="1"/>
</dbReference>
<dbReference type="GO" id="GO:0015244">
    <property type="term" value="F:fluconazole transmembrane transporter activity"/>
    <property type="evidence" value="ECO:0007669"/>
    <property type="project" value="TreeGrafter"/>
</dbReference>
<dbReference type="GO" id="GO:1990961">
    <property type="term" value="P:xenobiotic detoxification by transmembrane export across the plasma membrane"/>
    <property type="evidence" value="ECO:0007669"/>
    <property type="project" value="TreeGrafter"/>
</dbReference>
<feature type="transmembrane region" description="Helical" evidence="5">
    <location>
        <begin position="371"/>
        <end position="390"/>
    </location>
</feature>
<feature type="transmembrane region" description="Helical" evidence="5">
    <location>
        <begin position="222"/>
        <end position="244"/>
    </location>
</feature>
<dbReference type="GO" id="GO:0005886">
    <property type="term" value="C:plasma membrane"/>
    <property type="evidence" value="ECO:0007669"/>
    <property type="project" value="TreeGrafter"/>
</dbReference>
<dbReference type="InterPro" id="IPR011701">
    <property type="entry name" value="MFS"/>
</dbReference>
<name>A0AB34KHN0_9PEZI</name>
<dbReference type="Pfam" id="PF07690">
    <property type="entry name" value="MFS_1"/>
    <property type="match status" value="1"/>
</dbReference>
<evidence type="ECO:0000256" key="3">
    <source>
        <dbReference type="ARBA" id="ARBA00022989"/>
    </source>
</evidence>
<evidence type="ECO:0000256" key="1">
    <source>
        <dbReference type="ARBA" id="ARBA00004141"/>
    </source>
</evidence>
<dbReference type="Proteomes" id="UP000803884">
    <property type="component" value="Unassembled WGS sequence"/>
</dbReference>
<keyword evidence="2 5" id="KW-0812">Transmembrane</keyword>
<feature type="transmembrane region" description="Helical" evidence="5">
    <location>
        <begin position="441"/>
        <end position="462"/>
    </location>
</feature>
<comment type="caution">
    <text evidence="6">The sequence shown here is derived from an EMBL/GenBank/DDBJ whole genome shotgun (WGS) entry which is preliminary data.</text>
</comment>
<feature type="transmembrane region" description="Helical" evidence="5">
    <location>
        <begin position="469"/>
        <end position="491"/>
    </location>
</feature>
<keyword evidence="3 5" id="KW-1133">Transmembrane helix</keyword>
<feature type="transmembrane region" description="Helical" evidence="5">
    <location>
        <begin position="130"/>
        <end position="149"/>
    </location>
</feature>
<dbReference type="EMBL" id="JAAQHG020000039">
    <property type="protein sequence ID" value="KAL1583070.1"/>
    <property type="molecule type" value="Genomic_DNA"/>
</dbReference>
<evidence type="ECO:0008006" key="8">
    <source>
        <dbReference type="Google" id="ProtNLM"/>
    </source>
</evidence>
<dbReference type="PANTHER" id="PTHR23502:SF23">
    <property type="entry name" value="FLUCONAZOLE RESISTANCE PROTEIN 1"/>
    <property type="match status" value="1"/>
</dbReference>
<evidence type="ECO:0000313" key="6">
    <source>
        <dbReference type="EMBL" id="KAL1583070.1"/>
    </source>
</evidence>
<evidence type="ECO:0000256" key="4">
    <source>
        <dbReference type="ARBA" id="ARBA00023136"/>
    </source>
</evidence>
<keyword evidence="7" id="KW-1185">Reference proteome</keyword>
<dbReference type="AlphaFoldDB" id="A0AB34KHN0"/>
<proteinExistence type="predicted"/>
<comment type="subcellular location">
    <subcellularLocation>
        <location evidence="1">Membrane</location>
        <topology evidence="1">Multi-pass membrane protein</topology>
    </subcellularLocation>
</comment>
<feature type="transmembrane region" description="Helical" evidence="5">
    <location>
        <begin position="332"/>
        <end position="351"/>
    </location>
</feature>
<dbReference type="Gene3D" id="1.20.1250.20">
    <property type="entry name" value="MFS general substrate transporter like domains"/>
    <property type="match status" value="1"/>
</dbReference>
<gene>
    <name evidence="6" type="ORF">WHR41_08293</name>
</gene>
<organism evidence="6 7">
    <name type="scientific">Cladosporium halotolerans</name>
    <dbReference type="NCBI Taxonomy" id="1052096"/>
    <lineage>
        <taxon>Eukaryota</taxon>
        <taxon>Fungi</taxon>
        <taxon>Dikarya</taxon>
        <taxon>Ascomycota</taxon>
        <taxon>Pezizomycotina</taxon>
        <taxon>Dothideomycetes</taxon>
        <taxon>Dothideomycetidae</taxon>
        <taxon>Cladosporiales</taxon>
        <taxon>Cladosporiaceae</taxon>
        <taxon>Cladosporium</taxon>
    </lineage>
</organism>
<feature type="transmembrane region" description="Helical" evidence="5">
    <location>
        <begin position="161"/>
        <end position="180"/>
    </location>
</feature>
<keyword evidence="4 5" id="KW-0472">Membrane</keyword>
<feature type="transmembrane region" description="Helical" evidence="5">
    <location>
        <begin position="503"/>
        <end position="523"/>
    </location>
</feature>
<accession>A0AB34KHN0</accession>
<dbReference type="GeneID" id="96009735"/>
<feature type="transmembrane region" description="Helical" evidence="5">
    <location>
        <begin position="410"/>
        <end position="429"/>
    </location>
</feature>
<evidence type="ECO:0000313" key="7">
    <source>
        <dbReference type="Proteomes" id="UP000803884"/>
    </source>
</evidence>
<feature type="transmembrane region" description="Helical" evidence="5">
    <location>
        <begin position="256"/>
        <end position="274"/>
    </location>
</feature>
<dbReference type="SUPFAM" id="SSF103473">
    <property type="entry name" value="MFS general substrate transporter"/>
    <property type="match status" value="1"/>
</dbReference>
<evidence type="ECO:0000256" key="5">
    <source>
        <dbReference type="SAM" id="Phobius"/>
    </source>
</evidence>
<evidence type="ECO:0000256" key="2">
    <source>
        <dbReference type="ARBA" id="ARBA00022692"/>
    </source>
</evidence>
<feature type="transmembrane region" description="Helical" evidence="5">
    <location>
        <begin position="89"/>
        <end position="110"/>
    </location>
</feature>
<protein>
    <recommendedName>
        <fullName evidence="8">Major facilitator superfamily (MFS) profile domain-containing protein</fullName>
    </recommendedName>
</protein>
<dbReference type="RefSeq" id="XP_069226177.1">
    <property type="nucleotide sequence ID" value="XM_069376897.1"/>
</dbReference>